<dbReference type="GO" id="GO:0015450">
    <property type="term" value="F:protein-transporting ATPase activity"/>
    <property type="evidence" value="ECO:0007669"/>
    <property type="project" value="UniProtKB-UniRule"/>
</dbReference>
<comment type="function">
    <text evidence="10">Involved in protein export. Participates in an early event of protein translocation.</text>
</comment>
<accession>A0A9D1THQ6</accession>
<keyword evidence="5 10" id="KW-0812">Transmembrane</keyword>
<dbReference type="GO" id="GO:0009306">
    <property type="term" value="P:protein secretion"/>
    <property type="evidence" value="ECO:0007669"/>
    <property type="project" value="UniProtKB-UniRule"/>
</dbReference>
<organism evidence="11 12">
    <name type="scientific">Candidatus Butyricicoccus avistercoris</name>
    <dbReference type="NCBI Taxonomy" id="2838518"/>
    <lineage>
        <taxon>Bacteria</taxon>
        <taxon>Bacillati</taxon>
        <taxon>Bacillota</taxon>
        <taxon>Clostridia</taxon>
        <taxon>Eubacteriales</taxon>
        <taxon>Butyricicoccaceae</taxon>
        <taxon>Butyricicoccus</taxon>
    </lineage>
</organism>
<feature type="transmembrane region" description="Helical" evidence="10">
    <location>
        <begin position="57"/>
        <end position="77"/>
    </location>
</feature>
<dbReference type="GO" id="GO:0065002">
    <property type="term" value="P:intracellular protein transmembrane transport"/>
    <property type="evidence" value="ECO:0007669"/>
    <property type="project" value="TreeGrafter"/>
</dbReference>
<feature type="transmembrane region" description="Helical" evidence="10">
    <location>
        <begin position="6"/>
        <end position="25"/>
    </location>
</feature>
<evidence type="ECO:0000256" key="1">
    <source>
        <dbReference type="ARBA" id="ARBA00004651"/>
    </source>
</evidence>
<keyword evidence="4 10" id="KW-1003">Cell membrane</keyword>
<reference evidence="11" key="2">
    <citation type="submission" date="2021-04" db="EMBL/GenBank/DDBJ databases">
        <authorList>
            <person name="Gilroy R."/>
        </authorList>
    </citation>
    <scope>NUCLEOTIDE SEQUENCE</scope>
    <source>
        <strain evidence="11">CHK193-4272</strain>
    </source>
</reference>
<dbReference type="Proteomes" id="UP000886808">
    <property type="component" value="Unassembled WGS sequence"/>
</dbReference>
<name>A0A9D1THQ6_9FIRM</name>
<dbReference type="AlphaFoldDB" id="A0A9D1THQ6"/>
<evidence type="ECO:0000256" key="2">
    <source>
        <dbReference type="ARBA" id="ARBA00008445"/>
    </source>
</evidence>
<evidence type="ECO:0000256" key="3">
    <source>
        <dbReference type="ARBA" id="ARBA00022448"/>
    </source>
</evidence>
<comment type="similarity">
    <text evidence="2 10">Belongs to the SecG family.</text>
</comment>
<keyword evidence="8 10" id="KW-0811">Translocation</keyword>
<evidence type="ECO:0000256" key="4">
    <source>
        <dbReference type="ARBA" id="ARBA00022475"/>
    </source>
</evidence>
<comment type="caution">
    <text evidence="11">The sequence shown here is derived from an EMBL/GenBank/DDBJ whole genome shotgun (WGS) entry which is preliminary data.</text>
</comment>
<evidence type="ECO:0000256" key="10">
    <source>
        <dbReference type="RuleBase" id="RU365087"/>
    </source>
</evidence>
<evidence type="ECO:0000256" key="9">
    <source>
        <dbReference type="ARBA" id="ARBA00023136"/>
    </source>
</evidence>
<keyword evidence="3 10" id="KW-0813">Transport</keyword>
<dbReference type="NCBIfam" id="TIGR00810">
    <property type="entry name" value="secG"/>
    <property type="match status" value="1"/>
</dbReference>
<sequence>MDTLHIALSVIEVLACLFLIVTVLLQEGASQGLSGTISGGAETFFGSKKGHGMQSTLNRITGVVAVIFVVIAVALNLL</sequence>
<dbReference type="GO" id="GO:0005886">
    <property type="term" value="C:plasma membrane"/>
    <property type="evidence" value="ECO:0007669"/>
    <property type="project" value="UniProtKB-SubCell"/>
</dbReference>
<keyword evidence="7 10" id="KW-1133">Transmembrane helix</keyword>
<gene>
    <name evidence="11" type="primary">secG</name>
    <name evidence="11" type="ORF">H9746_05735</name>
</gene>
<protein>
    <recommendedName>
        <fullName evidence="10">Protein-export membrane protein SecG</fullName>
    </recommendedName>
</protein>
<dbReference type="PRINTS" id="PR01651">
    <property type="entry name" value="SECGEXPORT"/>
</dbReference>
<dbReference type="Pfam" id="PF03840">
    <property type="entry name" value="SecG"/>
    <property type="match status" value="1"/>
</dbReference>
<dbReference type="GO" id="GO:0043952">
    <property type="term" value="P:protein transport by the Sec complex"/>
    <property type="evidence" value="ECO:0007669"/>
    <property type="project" value="TreeGrafter"/>
</dbReference>
<dbReference type="EMBL" id="DXIE01000033">
    <property type="protein sequence ID" value="HIV62322.1"/>
    <property type="molecule type" value="Genomic_DNA"/>
</dbReference>
<keyword evidence="6 10" id="KW-0653">Protein transport</keyword>
<evidence type="ECO:0000256" key="6">
    <source>
        <dbReference type="ARBA" id="ARBA00022927"/>
    </source>
</evidence>
<evidence type="ECO:0000256" key="5">
    <source>
        <dbReference type="ARBA" id="ARBA00022692"/>
    </source>
</evidence>
<reference evidence="11" key="1">
    <citation type="journal article" date="2021" name="PeerJ">
        <title>Extensive microbial diversity within the chicken gut microbiome revealed by metagenomics and culture.</title>
        <authorList>
            <person name="Gilroy R."/>
            <person name="Ravi A."/>
            <person name="Getino M."/>
            <person name="Pursley I."/>
            <person name="Horton D.L."/>
            <person name="Alikhan N.F."/>
            <person name="Baker D."/>
            <person name="Gharbi K."/>
            <person name="Hall N."/>
            <person name="Watson M."/>
            <person name="Adriaenssens E.M."/>
            <person name="Foster-Nyarko E."/>
            <person name="Jarju S."/>
            <person name="Secka A."/>
            <person name="Antonio M."/>
            <person name="Oren A."/>
            <person name="Chaudhuri R.R."/>
            <person name="La Ragione R."/>
            <person name="Hildebrand F."/>
            <person name="Pallen M.J."/>
        </authorList>
    </citation>
    <scope>NUCLEOTIDE SEQUENCE</scope>
    <source>
        <strain evidence="11">CHK193-4272</strain>
    </source>
</reference>
<evidence type="ECO:0000313" key="12">
    <source>
        <dbReference type="Proteomes" id="UP000886808"/>
    </source>
</evidence>
<dbReference type="PANTHER" id="PTHR34182:SF1">
    <property type="entry name" value="PROTEIN-EXPORT MEMBRANE PROTEIN SECG"/>
    <property type="match status" value="1"/>
</dbReference>
<dbReference type="PANTHER" id="PTHR34182">
    <property type="entry name" value="PROTEIN-EXPORT MEMBRANE PROTEIN SECG"/>
    <property type="match status" value="1"/>
</dbReference>
<keyword evidence="9 10" id="KW-0472">Membrane</keyword>
<evidence type="ECO:0000256" key="8">
    <source>
        <dbReference type="ARBA" id="ARBA00023010"/>
    </source>
</evidence>
<evidence type="ECO:0000313" key="11">
    <source>
        <dbReference type="EMBL" id="HIV62322.1"/>
    </source>
</evidence>
<proteinExistence type="inferred from homology"/>
<dbReference type="InterPro" id="IPR004692">
    <property type="entry name" value="SecG"/>
</dbReference>
<evidence type="ECO:0000256" key="7">
    <source>
        <dbReference type="ARBA" id="ARBA00022989"/>
    </source>
</evidence>
<comment type="subcellular location">
    <subcellularLocation>
        <location evidence="1 10">Cell membrane</location>
        <topology evidence="1 10">Multi-pass membrane protein</topology>
    </subcellularLocation>
</comment>